<organism evidence="1 2">
    <name type="scientific">Sesamum indicum</name>
    <name type="common">Oriental sesame</name>
    <name type="synonym">Sesamum orientale</name>
    <dbReference type="NCBI Taxonomy" id="4182"/>
    <lineage>
        <taxon>Eukaryota</taxon>
        <taxon>Viridiplantae</taxon>
        <taxon>Streptophyta</taxon>
        <taxon>Embryophyta</taxon>
        <taxon>Tracheophyta</taxon>
        <taxon>Spermatophyta</taxon>
        <taxon>Magnoliopsida</taxon>
        <taxon>eudicotyledons</taxon>
        <taxon>Gunneridae</taxon>
        <taxon>Pentapetalae</taxon>
        <taxon>asterids</taxon>
        <taxon>lamiids</taxon>
        <taxon>Lamiales</taxon>
        <taxon>Pedaliaceae</taxon>
        <taxon>Sesamum</taxon>
    </lineage>
</organism>
<accession>A0A8M8UTM1</accession>
<dbReference type="AlphaFoldDB" id="A0A8M8UTM1"/>
<reference evidence="2" key="1">
    <citation type="submission" date="2025-08" db="UniProtKB">
        <authorList>
            <consortium name="RefSeq"/>
        </authorList>
    </citation>
    <scope>IDENTIFICATION</scope>
</reference>
<proteinExistence type="predicted"/>
<dbReference type="RefSeq" id="XP_020547304.1">
    <property type="nucleotide sequence ID" value="XM_020691645.1"/>
</dbReference>
<sequence length="375" mass="42638">MEWMKGVTNAPWFFFTRLRNEGQQGESCKLMMNTESPIWEQQAVVNEFVSFFQNLLGGERRRDVVDIRFLRPWAWHLLTDDEANSVLLPFTPVDVKQVVFDIAEDKASGPDGYSSGFFKAAWPMWDRVIEANSVLLPFTPVDVKQVVFDIAEDKASGPDGYSSGFFKAAWPMWDRRWIEECVTTTSFSVGLNGKPHGFFTGARGLRQGDPLSSYLFVLVMEVLHLGFLQLIDQKELKLNVQKSHLIISGSTQGLREDILTLLGFQEGQLSMSVYWASAIILSKKIIKEIEKRLRAFLWKGIGNSGYAKVAWNDVCRPVEEGGQGIRDVATLNQALMSKKLCDVIRCERTSIWVDWLYASRLQNTSVWTVRDDRGS</sequence>
<dbReference type="PANTHER" id="PTHR33116:SF78">
    <property type="entry name" value="OS12G0587133 PROTEIN"/>
    <property type="match status" value="1"/>
</dbReference>
<evidence type="ECO:0000313" key="2">
    <source>
        <dbReference type="RefSeq" id="XP_020547304.1"/>
    </source>
</evidence>
<dbReference type="OrthoDB" id="1932527at2759"/>
<gene>
    <name evidence="2" type="primary">LOC110011481</name>
</gene>
<protein>
    <submittedName>
        <fullName evidence="2">Uncharacterized protein LOC110011481</fullName>
    </submittedName>
</protein>
<keyword evidence="1" id="KW-1185">Reference proteome</keyword>
<dbReference type="Proteomes" id="UP000504604">
    <property type="component" value="Unplaced"/>
</dbReference>
<name>A0A8M8UTM1_SESIN</name>
<dbReference type="PANTHER" id="PTHR33116">
    <property type="entry name" value="REVERSE TRANSCRIPTASE ZINC-BINDING DOMAIN-CONTAINING PROTEIN-RELATED-RELATED"/>
    <property type="match status" value="1"/>
</dbReference>
<evidence type="ECO:0000313" key="1">
    <source>
        <dbReference type="Proteomes" id="UP000504604"/>
    </source>
</evidence>
<dbReference type="GeneID" id="110011481"/>
<dbReference type="KEGG" id="sind:110011481"/>